<dbReference type="OrthoDB" id="226701at2"/>
<protein>
    <submittedName>
        <fullName evidence="4">TraM recognition site of TraD and TraG</fullName>
    </submittedName>
</protein>
<feature type="transmembrane region" description="Helical" evidence="2">
    <location>
        <begin position="30"/>
        <end position="54"/>
    </location>
</feature>
<proteinExistence type="predicted"/>
<dbReference type="SUPFAM" id="SSF52540">
    <property type="entry name" value="P-loop containing nucleoside triphosphate hydrolases"/>
    <property type="match status" value="1"/>
</dbReference>
<keyword evidence="2" id="KW-1133">Transmembrane helix</keyword>
<dbReference type="STRING" id="235985.SAMN05414137_1263"/>
<evidence type="ECO:0000259" key="3">
    <source>
        <dbReference type="Pfam" id="PF12696"/>
    </source>
</evidence>
<dbReference type="AlphaFoldDB" id="A0A1H7XYU2"/>
<feature type="transmembrane region" description="Helical" evidence="2">
    <location>
        <begin position="98"/>
        <end position="121"/>
    </location>
</feature>
<gene>
    <name evidence="4" type="ORF">SAMN05414137_1263</name>
</gene>
<sequence>MSDQRSPSLPPRSATPQTPRRTGGVPDGAIVGLLAVLLGTTALVWAATGLGALVSHGHLPHPLPFLSTAVAIRHLATAPNDLAGAWPGTPRADLPSPAAFWLTFFALLSVALTLLLSAAAARAKRRAAHQAQAAWRAGAPGGQSAAGGDGEPGHDGAYQERPPGAAPVARPTHPEGWGASGVPDTSGGWGPQVGPPGPRRAPGAGGPAQPTAPLTVPHPDHRASSGRPDGSGTRPATGRAAEADWASAPGTAAGTAGGAAAGTAGVPTGGWADATVVADVAEIAGASQATPAPTGPVGAPAPGGLVPRPAGATAAGWARTDREPAVVRRFTMPAHGTLCVFAPEAGSVARRALVSGVIAGATSGPLVVVTADTHLWDVRPPYRHALRFDPQHLTAEDAEDAAETLDGTVTRGRWAPQSGCAEPVVASARARALLLPTVRPVADREEQAARALAETLLRCWLRAAALDGRPFRHVARWVGGVTGTGAGTGRQEAVAVLQSAATPVDVAAGEEPWAGQLQSALLQSAPALDAALGRVRAALGAVAELHVLAACTPSTPDSALNPEALLTGGAAGSLYVLGRAGDGRLREPRTDAVPLGPAAHSAMPLLSALVDDVVQRAWHASPQKGSEDPAPGPLLVLDDIAAVAPFPTLPQLMADGSAQGLRALALLRSPEQARARWGERAVHSLWTSADHRAVLGPLSPAPLAALLASVGAAEYAPQPGLAEDELLLLPGRQLTTTPQRFRITLPGV</sequence>
<feature type="region of interest" description="Disordered" evidence="1">
    <location>
        <begin position="1"/>
        <end position="24"/>
    </location>
</feature>
<keyword evidence="2" id="KW-0812">Transmembrane</keyword>
<feature type="compositionally biased region" description="Low complexity" evidence="1">
    <location>
        <begin position="289"/>
        <end position="312"/>
    </location>
</feature>
<dbReference type="InterPro" id="IPR027417">
    <property type="entry name" value="P-loop_NTPase"/>
</dbReference>
<organism evidence="4 5">
    <name type="scientific">Streptacidiphilus jiangxiensis</name>
    <dbReference type="NCBI Taxonomy" id="235985"/>
    <lineage>
        <taxon>Bacteria</taxon>
        <taxon>Bacillati</taxon>
        <taxon>Actinomycetota</taxon>
        <taxon>Actinomycetes</taxon>
        <taxon>Kitasatosporales</taxon>
        <taxon>Streptomycetaceae</taxon>
        <taxon>Streptacidiphilus</taxon>
    </lineage>
</organism>
<name>A0A1H7XYU2_STRJI</name>
<feature type="region of interest" description="Disordered" evidence="1">
    <location>
        <begin position="287"/>
        <end position="319"/>
    </location>
</feature>
<reference evidence="5" key="1">
    <citation type="submission" date="2016-10" db="EMBL/GenBank/DDBJ databases">
        <authorList>
            <person name="Varghese N."/>
        </authorList>
    </citation>
    <scope>NUCLEOTIDE SEQUENCE [LARGE SCALE GENOMIC DNA]</scope>
    <source>
        <strain evidence="5">DSM 45096 / BCRC 16803 / CGMCC 4.1857 / CIP 109030 / JCM 12277 / KCTC 19219 / NBRC 100920 / 33214</strain>
    </source>
</reference>
<evidence type="ECO:0000256" key="2">
    <source>
        <dbReference type="SAM" id="Phobius"/>
    </source>
</evidence>
<evidence type="ECO:0000313" key="5">
    <source>
        <dbReference type="Proteomes" id="UP000183015"/>
    </source>
</evidence>
<dbReference type="Gene3D" id="3.40.50.300">
    <property type="entry name" value="P-loop containing nucleotide triphosphate hydrolases"/>
    <property type="match status" value="1"/>
</dbReference>
<dbReference type="RefSeq" id="WP_052439525.1">
    <property type="nucleotide sequence ID" value="NZ_FOAZ01000026.1"/>
</dbReference>
<feature type="compositionally biased region" description="Gly residues" evidence="1">
    <location>
        <begin position="139"/>
        <end position="150"/>
    </location>
</feature>
<accession>A0A1H7XYU2</accession>
<evidence type="ECO:0000313" key="4">
    <source>
        <dbReference type="EMBL" id="SEM38871.1"/>
    </source>
</evidence>
<evidence type="ECO:0000256" key="1">
    <source>
        <dbReference type="SAM" id="MobiDB-lite"/>
    </source>
</evidence>
<feature type="domain" description="TraD/TraG TraM recognition site" evidence="3">
    <location>
        <begin position="634"/>
        <end position="701"/>
    </location>
</feature>
<dbReference type="Pfam" id="PF12696">
    <property type="entry name" value="TraG-D_C"/>
    <property type="match status" value="1"/>
</dbReference>
<dbReference type="EMBL" id="FOAZ01000026">
    <property type="protein sequence ID" value="SEM38871.1"/>
    <property type="molecule type" value="Genomic_DNA"/>
</dbReference>
<keyword evidence="5" id="KW-1185">Reference proteome</keyword>
<dbReference type="InterPro" id="IPR032689">
    <property type="entry name" value="TraG-D_C"/>
</dbReference>
<feature type="region of interest" description="Disordered" evidence="1">
    <location>
        <begin position="132"/>
        <end position="260"/>
    </location>
</feature>
<dbReference type="Proteomes" id="UP000183015">
    <property type="component" value="Unassembled WGS sequence"/>
</dbReference>
<dbReference type="eggNOG" id="COG3505">
    <property type="taxonomic scope" value="Bacteria"/>
</dbReference>
<keyword evidence="2" id="KW-0472">Membrane</keyword>